<organism evidence="2">
    <name type="scientific">Arabidopsis lyrata subsp. lyrata</name>
    <name type="common">Lyre-leaved rock-cress</name>
    <dbReference type="NCBI Taxonomy" id="81972"/>
    <lineage>
        <taxon>Eukaryota</taxon>
        <taxon>Viridiplantae</taxon>
        <taxon>Streptophyta</taxon>
        <taxon>Embryophyta</taxon>
        <taxon>Tracheophyta</taxon>
        <taxon>Spermatophyta</taxon>
        <taxon>Magnoliopsida</taxon>
        <taxon>eudicotyledons</taxon>
        <taxon>Gunneridae</taxon>
        <taxon>Pentapetalae</taxon>
        <taxon>rosids</taxon>
        <taxon>malvids</taxon>
        <taxon>Brassicales</taxon>
        <taxon>Brassicaceae</taxon>
        <taxon>Camelineae</taxon>
        <taxon>Arabidopsis</taxon>
    </lineage>
</organism>
<name>D7KPQ2_ARALL</name>
<dbReference type="Proteomes" id="UP000008694">
    <property type="component" value="Unassembled WGS sequence"/>
</dbReference>
<dbReference type="Gramene" id="scaffold_104208.1">
    <property type="protein sequence ID" value="scaffold_104208.1"/>
    <property type="gene ID" value="scaffold_104208.1"/>
</dbReference>
<proteinExistence type="predicted"/>
<sequence length="71" mass="8189">MSQKTPYRSLMSRFLIVLSCHDSLSFSQLETTNLRLVSLIKKKINRVDKTRFVISLVAAYSVCRNECLDYG</sequence>
<protein>
    <submittedName>
        <fullName evidence="1">Predicted protein</fullName>
    </submittedName>
</protein>
<gene>
    <name evidence="1" type="ORF">ARALYDRAFT_891414</name>
</gene>
<dbReference type="HOGENOM" id="CLU_2743449_0_0_1"/>
<reference evidence="2" key="1">
    <citation type="journal article" date="2011" name="Nat. Genet.">
        <title>The Arabidopsis lyrata genome sequence and the basis of rapid genome size change.</title>
        <authorList>
            <person name="Hu T.T."/>
            <person name="Pattyn P."/>
            <person name="Bakker E.G."/>
            <person name="Cao J."/>
            <person name="Cheng J.-F."/>
            <person name="Clark R.M."/>
            <person name="Fahlgren N."/>
            <person name="Fawcett J.A."/>
            <person name="Grimwood J."/>
            <person name="Gundlach H."/>
            <person name="Haberer G."/>
            <person name="Hollister J.D."/>
            <person name="Ossowski S."/>
            <person name="Ottilar R.P."/>
            <person name="Salamov A.A."/>
            <person name="Schneeberger K."/>
            <person name="Spannagl M."/>
            <person name="Wang X."/>
            <person name="Yang L."/>
            <person name="Nasrallah M.E."/>
            <person name="Bergelson J."/>
            <person name="Carrington J.C."/>
            <person name="Gaut B.S."/>
            <person name="Schmutz J."/>
            <person name="Mayer K.F.X."/>
            <person name="Van de Peer Y."/>
            <person name="Grigoriev I.V."/>
            <person name="Nordborg M."/>
            <person name="Weigel D."/>
            <person name="Guo Y.-L."/>
        </authorList>
    </citation>
    <scope>NUCLEOTIDE SEQUENCE [LARGE SCALE GENOMIC DNA]</scope>
    <source>
        <strain evidence="2">cv. MN47</strain>
    </source>
</reference>
<accession>D7KPQ2</accession>
<dbReference type="EMBL" id="GL348713">
    <property type="protein sequence ID" value="EFH67561.1"/>
    <property type="molecule type" value="Genomic_DNA"/>
</dbReference>
<keyword evidence="2" id="KW-1185">Reference proteome</keyword>
<evidence type="ECO:0000313" key="1">
    <source>
        <dbReference type="EMBL" id="EFH67561.1"/>
    </source>
</evidence>
<evidence type="ECO:0000313" key="2">
    <source>
        <dbReference type="Proteomes" id="UP000008694"/>
    </source>
</evidence>
<dbReference type="AlphaFoldDB" id="D7KPQ2"/>